<sequence>MLKILEIIAIYSSIVGGLVFLYEHLTDDEQKRHHKQKLSHFLKKIQSIRSLELTQNDAGLILSWLNYIYGKPSENRFFARDFWLWRPARVSILVAVFT</sequence>
<keyword evidence="1" id="KW-1133">Transmembrane helix</keyword>
<dbReference type="AlphaFoldDB" id="A0A7G9YES1"/>
<proteinExistence type="predicted"/>
<dbReference type="EMBL" id="MT631019">
    <property type="protein sequence ID" value="QNO44817.1"/>
    <property type="molecule type" value="Genomic_DNA"/>
</dbReference>
<reference evidence="6" key="1">
    <citation type="submission" date="2020-06" db="EMBL/GenBank/DDBJ databases">
        <title>Unique genomic features of the anaerobic methanotrophic archaea.</title>
        <authorList>
            <person name="Chadwick G.L."/>
            <person name="Skennerton C.T."/>
            <person name="Laso-Perez R."/>
            <person name="Leu A.O."/>
            <person name="Speth D.R."/>
            <person name="Yu H."/>
            <person name="Morgan-Lang C."/>
            <person name="Hatzenpichler R."/>
            <person name="Goudeau D."/>
            <person name="Malmstrom R."/>
            <person name="Brazelton W.J."/>
            <person name="Woyke T."/>
            <person name="Hallam S.J."/>
            <person name="Tyson G.W."/>
            <person name="Wegener G."/>
            <person name="Boetius A."/>
            <person name="Orphan V."/>
        </authorList>
    </citation>
    <scope>NUCLEOTIDE SEQUENCE</scope>
</reference>
<dbReference type="EMBL" id="MT631192">
    <property type="protein sequence ID" value="QNO46505.1"/>
    <property type="molecule type" value="Genomic_DNA"/>
</dbReference>
<gene>
    <name evidence="3" type="ORF">AFMMMMLI_00001</name>
    <name evidence="4" type="ORF">DHFCJGNJ_00012</name>
    <name evidence="5" type="ORF">DJPOAKBO_00001</name>
    <name evidence="2" type="ORF">EBGJIAFC_00002</name>
    <name evidence="6" type="ORF">IOLGBOFK_00002</name>
</gene>
<dbReference type="EMBL" id="MT630932">
    <property type="protein sequence ID" value="QNO44204.1"/>
    <property type="molecule type" value="Genomic_DNA"/>
</dbReference>
<protein>
    <submittedName>
        <fullName evidence="6">Uncharacterized protein</fullName>
    </submittedName>
</protein>
<dbReference type="EMBL" id="MT630815">
    <property type="protein sequence ID" value="QNO43360.1"/>
    <property type="molecule type" value="Genomic_DNA"/>
</dbReference>
<keyword evidence="1" id="KW-0472">Membrane</keyword>
<keyword evidence="1" id="KW-0812">Transmembrane</keyword>
<evidence type="ECO:0000313" key="2">
    <source>
        <dbReference type="EMBL" id="QNO43360.1"/>
    </source>
</evidence>
<dbReference type="EMBL" id="MT630905">
    <property type="protein sequence ID" value="QNO44087.1"/>
    <property type="molecule type" value="Genomic_DNA"/>
</dbReference>
<evidence type="ECO:0000313" key="3">
    <source>
        <dbReference type="EMBL" id="QNO44087.1"/>
    </source>
</evidence>
<evidence type="ECO:0000313" key="4">
    <source>
        <dbReference type="EMBL" id="QNO44204.1"/>
    </source>
</evidence>
<organism evidence="6">
    <name type="scientific">Candidatus Methanogaster sp. ANME-2c ERB4</name>
    <dbReference type="NCBI Taxonomy" id="2759911"/>
    <lineage>
        <taxon>Archaea</taxon>
        <taxon>Methanobacteriati</taxon>
        <taxon>Methanobacteriota</taxon>
        <taxon>Stenosarchaea group</taxon>
        <taxon>Methanomicrobia</taxon>
        <taxon>Methanosarcinales</taxon>
        <taxon>ANME-2 cluster</taxon>
        <taxon>Candidatus Methanogasteraceae</taxon>
        <taxon>Candidatus Methanogaster</taxon>
    </lineage>
</organism>
<accession>A0A7G9YES1</accession>
<feature type="transmembrane region" description="Helical" evidence="1">
    <location>
        <begin position="6"/>
        <end position="25"/>
    </location>
</feature>
<evidence type="ECO:0000256" key="1">
    <source>
        <dbReference type="SAM" id="Phobius"/>
    </source>
</evidence>
<evidence type="ECO:0000313" key="6">
    <source>
        <dbReference type="EMBL" id="QNO46505.1"/>
    </source>
</evidence>
<evidence type="ECO:0000313" key="5">
    <source>
        <dbReference type="EMBL" id="QNO44817.1"/>
    </source>
</evidence>
<name>A0A7G9YES1_9EURY</name>